<feature type="transmembrane region" description="Helical" evidence="2">
    <location>
        <begin position="919"/>
        <end position="942"/>
    </location>
</feature>
<name>A0A9X0BYZ9_9EURO</name>
<dbReference type="Pfam" id="PF11915">
    <property type="entry name" value="DUF3433"/>
    <property type="match status" value="2"/>
</dbReference>
<organism evidence="3 4">
    <name type="scientific">Penicillium diatomitis</name>
    <dbReference type="NCBI Taxonomy" id="2819901"/>
    <lineage>
        <taxon>Eukaryota</taxon>
        <taxon>Fungi</taxon>
        <taxon>Dikarya</taxon>
        <taxon>Ascomycota</taxon>
        <taxon>Pezizomycotina</taxon>
        <taxon>Eurotiomycetes</taxon>
        <taxon>Eurotiomycetidae</taxon>
        <taxon>Eurotiales</taxon>
        <taxon>Aspergillaceae</taxon>
        <taxon>Penicillium</taxon>
    </lineage>
</organism>
<feature type="transmembrane region" description="Helical" evidence="2">
    <location>
        <begin position="1271"/>
        <end position="1292"/>
    </location>
</feature>
<dbReference type="Proteomes" id="UP001148312">
    <property type="component" value="Unassembled WGS sequence"/>
</dbReference>
<feature type="transmembrane region" description="Helical" evidence="2">
    <location>
        <begin position="693"/>
        <end position="715"/>
    </location>
</feature>
<comment type="caution">
    <text evidence="3">The sequence shown here is derived from an EMBL/GenBank/DDBJ whole genome shotgun (WGS) entry which is preliminary data.</text>
</comment>
<reference evidence="3" key="2">
    <citation type="journal article" date="2023" name="IMA Fungus">
        <title>Comparative genomic study of the Penicillium genus elucidates a diverse pangenome and 15 lateral gene transfer events.</title>
        <authorList>
            <person name="Petersen C."/>
            <person name="Sorensen T."/>
            <person name="Nielsen M.R."/>
            <person name="Sondergaard T.E."/>
            <person name="Sorensen J.L."/>
            <person name="Fitzpatrick D.A."/>
            <person name="Frisvad J.C."/>
            <person name="Nielsen K.L."/>
        </authorList>
    </citation>
    <scope>NUCLEOTIDE SEQUENCE</scope>
    <source>
        <strain evidence="3">IBT 30728</strain>
    </source>
</reference>
<keyword evidence="4" id="KW-1185">Reference proteome</keyword>
<dbReference type="PANTHER" id="PTHR37544:SF3">
    <property type="entry name" value="SPRAY"/>
    <property type="match status" value="1"/>
</dbReference>
<feature type="transmembrane region" description="Helical" evidence="2">
    <location>
        <begin position="851"/>
        <end position="874"/>
    </location>
</feature>
<gene>
    <name evidence="3" type="ORF">N7539_004667</name>
</gene>
<protein>
    <submittedName>
        <fullName evidence="3">Uncharacterized protein</fullName>
    </submittedName>
</protein>
<evidence type="ECO:0000256" key="1">
    <source>
        <dbReference type="SAM" id="MobiDB-lite"/>
    </source>
</evidence>
<evidence type="ECO:0000313" key="3">
    <source>
        <dbReference type="EMBL" id="KAJ5489777.1"/>
    </source>
</evidence>
<evidence type="ECO:0000256" key="2">
    <source>
        <dbReference type="SAM" id="Phobius"/>
    </source>
</evidence>
<keyword evidence="2" id="KW-1133">Transmembrane helix</keyword>
<keyword evidence="2" id="KW-0812">Transmembrane</keyword>
<feature type="transmembrane region" description="Helical" evidence="2">
    <location>
        <begin position="807"/>
        <end position="831"/>
    </location>
</feature>
<evidence type="ECO:0000313" key="4">
    <source>
        <dbReference type="Proteomes" id="UP001148312"/>
    </source>
</evidence>
<reference evidence="3" key="1">
    <citation type="submission" date="2022-12" db="EMBL/GenBank/DDBJ databases">
        <authorList>
            <person name="Petersen C."/>
        </authorList>
    </citation>
    <scope>NUCLEOTIDE SEQUENCE</scope>
    <source>
        <strain evidence="3">IBT 30728</strain>
    </source>
</reference>
<dbReference type="GeneID" id="81624518"/>
<proteinExistence type="predicted"/>
<feature type="region of interest" description="Disordered" evidence="1">
    <location>
        <begin position="1361"/>
        <end position="1410"/>
    </location>
</feature>
<feature type="transmembrane region" description="Helical" evidence="2">
    <location>
        <begin position="246"/>
        <end position="265"/>
    </location>
</feature>
<dbReference type="InterPro" id="IPR021840">
    <property type="entry name" value="DUF3433"/>
</dbReference>
<feature type="transmembrane region" description="Helical" evidence="2">
    <location>
        <begin position="312"/>
        <end position="331"/>
    </location>
</feature>
<dbReference type="EMBL" id="JAPWDQ010000004">
    <property type="protein sequence ID" value="KAJ5489777.1"/>
    <property type="molecule type" value="Genomic_DNA"/>
</dbReference>
<dbReference type="RefSeq" id="XP_056791810.1">
    <property type="nucleotide sequence ID" value="XM_056934269.1"/>
</dbReference>
<dbReference type="PANTHER" id="PTHR37544">
    <property type="entry name" value="SPRAY-RELATED"/>
    <property type="match status" value="1"/>
</dbReference>
<feature type="transmembrane region" description="Helical" evidence="2">
    <location>
        <begin position="201"/>
        <end position="218"/>
    </location>
</feature>
<sequence>MIACISQSGYPGEHEVFSSIDSRSAPSNVMPPLLWKFHQLSHSTWTQPFLLPSAAPVAPLSFCNIDIGDRYSRYISRSPDRNDSALFSVILHHLAQYPAQSHHSGVSRLNGGHLHGLEVVKRNPPHPLLLILALARRRIGNARYLIIAASSPVGLSKSIMVTNRAEGPRGFLSQWAAFIAPFCPLSPTPQRRGWRPLALRPPYLLSLVCLVVLLALTMEGLRQYSLRQGGLVFFNDTSDVSSLQSFAYNCLPIVVALILVMVWTVTDFDVLRLEPYFQLSLPQGAPATVLFINYNFGQTFLTPINAARRRHWVVLWTSILSLSIRLILPALQSTLFELREVTTKSQVTMKSWPDLVDLETQASWMMTQANKTVDSILSSDEQIHRSRSMEYAIAPVEIPGNDHEKESTLWVLDQELYWAQVDCQTIPLANKLSFTINQPDDGWASVSWNATDVDLEDVHGHATPCKMDFTYNSVFFPATDYMQIRYWEPAINPAILSAVDNEPNAFTISGCDPYDLYGMIIAINATNVADATGMNASYVASGVGIACDITYRKAQARVSMHSNSSIESIHIESATTTEVTAAEFNIENFQSLLSQRAPYTSDMIFIRENETTGGRTVTQLPIISQDIGEIQPLLVLDTTKLMTPAAFESKITRDVEQTFVLTLGRLFDPGNRPAVVAGFKLTTQVAIAVVQFAAIWSELILATAAFTAVYFLFFYRSRQTFLQSDPGSIGAMCSIASDIFHDNNILAQPHIDFHQFSTRQMRRIFRKARCYWRSDSSGNRLEILAEDGSPVQLGEDLRVHADPMPHFLVIPLFIVEFLLLAAVIILMSLVVSSLARNGRFKHLTQTGSSSLQVVLSILPSIVASSVGSLCTSIYRNLCVLEPWVHLQRGQALAKASISLNYASQSPFVVFFKSLRGRHVLLGLISLACVVNMVLTVVAGALFTQELTTSTLPTEDLRANYSHSVFWRTDFAAEFTEYDLIQTSITSGVPMLSWTSPNQSFIPLDIQRRNPDVTYSATTLGVGSHLKCSPLSPTESLEHNTTSGRSYWRYAMFENASQECVAAMPTVQNANEGIDLSIQFLSASDVNHSDICQTSTVVVVGRWNYMANTPVTTNNTIALHCEPHVLLQNYTVSFDHKGQIGYHYPLPHTSITEGRMYENATVSLGQFNKVFVAIPEDFVGNTTATQSKTFNISSYDWAGFLVARLYRRADPEFDSLDQEMFTDLTQAVYQWVYATYFSIWHEIYLQPLKEPQLAANATVTQRTWGMVPSVPALAAAFIIIIFDTLVVLIVFSTRHGRFRAPRMPRSIGTVIPWIAHSRMLGDFQNTHTWTNHQRREHLSKMGKRYSFRQFVGADGRSRYAVDEEPANAIKHPTSPAPSPPGVGDDYHGSEQWKSSAVQLRELPAQGPRPRA</sequence>
<accession>A0A9X0BYZ9</accession>
<keyword evidence="2" id="KW-0472">Membrane</keyword>